<keyword evidence="5" id="KW-0679">Respiratory chain</keyword>
<dbReference type="AlphaFoldDB" id="A0AAQ4DJC1"/>
<evidence type="ECO:0000256" key="10">
    <source>
        <dbReference type="SAM" id="MobiDB-lite"/>
    </source>
</evidence>
<keyword evidence="12" id="KW-1185">Reference proteome</keyword>
<evidence type="ECO:0000313" key="11">
    <source>
        <dbReference type="EMBL" id="KAK8762561.1"/>
    </source>
</evidence>
<comment type="similarity">
    <text evidence="3">Belongs to the complex I NDUFA8 subunit family.</text>
</comment>
<feature type="region of interest" description="Disordered" evidence="10">
    <location>
        <begin position="186"/>
        <end position="217"/>
    </location>
</feature>
<comment type="function">
    <text evidence="1">Accessory subunit of the mitochondrial membrane respiratory chain NADH dehydrogenase (Complex I), that is believed not to be involved in catalysis. Complex I functions in the transfer of electrons from NADH to the respiratory chain. The immediate electron acceptor for the enzyme is believed to be ubiquinone.</text>
</comment>
<keyword evidence="4" id="KW-0813">Transport</keyword>
<keyword evidence="6" id="KW-0677">Repeat</keyword>
<dbReference type="InterPro" id="IPR016680">
    <property type="entry name" value="NDUFA8"/>
</dbReference>
<gene>
    <name evidence="11" type="ORF">V5799_026172</name>
</gene>
<comment type="subcellular location">
    <subcellularLocation>
        <location evidence="2">Mitochondrion</location>
    </subcellularLocation>
</comment>
<name>A0AAQ4DJC1_AMBAM</name>
<dbReference type="EMBL" id="JARKHS020029957">
    <property type="protein sequence ID" value="KAK8762561.1"/>
    <property type="molecule type" value="Genomic_DNA"/>
</dbReference>
<keyword evidence="7" id="KW-0249">Electron transport</keyword>
<organism evidence="11 12">
    <name type="scientific">Amblyomma americanum</name>
    <name type="common">Lone star tick</name>
    <dbReference type="NCBI Taxonomy" id="6943"/>
    <lineage>
        <taxon>Eukaryota</taxon>
        <taxon>Metazoa</taxon>
        <taxon>Ecdysozoa</taxon>
        <taxon>Arthropoda</taxon>
        <taxon>Chelicerata</taxon>
        <taxon>Arachnida</taxon>
        <taxon>Acari</taxon>
        <taxon>Parasitiformes</taxon>
        <taxon>Ixodida</taxon>
        <taxon>Ixodoidea</taxon>
        <taxon>Ixodidae</taxon>
        <taxon>Amblyomminae</taxon>
        <taxon>Amblyomma</taxon>
    </lineage>
</organism>
<evidence type="ECO:0000313" key="12">
    <source>
        <dbReference type="Proteomes" id="UP001321473"/>
    </source>
</evidence>
<sequence>MDMEYQHHPVAPVTLLQTFRLHRWSSVSGALVHGLADNFQGVFTVQAICHCGVFGMPFTDAYEFPSDSDLNVEEVNISTPALRAGAYHFGKYCDEQSKEFMLCRREESDPRKCLAEGREVTKCALDFFRKVKKACRQQFDDYAHCLEWSSSEMEYRHCRKTQAALDGCMLDQLGIERPHLGYFSMPRIHHTERPRPEKGYRDDYPQTPKLEDDFPRQPAKYFTRSAWNS</sequence>
<accession>A0AAQ4DJC1</accession>
<dbReference type="Proteomes" id="UP001321473">
    <property type="component" value="Unassembled WGS sequence"/>
</dbReference>
<evidence type="ECO:0000256" key="5">
    <source>
        <dbReference type="ARBA" id="ARBA00022660"/>
    </source>
</evidence>
<protein>
    <recommendedName>
        <fullName evidence="13">NADH dehydrogenase [ubiquinone] 1 alpha subcomplex subunit 8</fullName>
    </recommendedName>
</protein>
<evidence type="ECO:0000256" key="2">
    <source>
        <dbReference type="ARBA" id="ARBA00004173"/>
    </source>
</evidence>
<dbReference type="GO" id="GO:0006120">
    <property type="term" value="P:mitochondrial electron transport, NADH to ubiquinone"/>
    <property type="evidence" value="ECO:0007669"/>
    <property type="project" value="InterPro"/>
</dbReference>
<evidence type="ECO:0000256" key="4">
    <source>
        <dbReference type="ARBA" id="ARBA00022448"/>
    </source>
</evidence>
<evidence type="ECO:0000256" key="6">
    <source>
        <dbReference type="ARBA" id="ARBA00022737"/>
    </source>
</evidence>
<dbReference type="PROSITE" id="PS51808">
    <property type="entry name" value="CHCH"/>
    <property type="match status" value="1"/>
</dbReference>
<evidence type="ECO:0000256" key="1">
    <source>
        <dbReference type="ARBA" id="ARBA00003195"/>
    </source>
</evidence>
<keyword evidence="8" id="KW-0496">Mitochondrion</keyword>
<evidence type="ECO:0000256" key="9">
    <source>
        <dbReference type="ARBA" id="ARBA00023157"/>
    </source>
</evidence>
<comment type="caution">
    <text evidence="11">The sequence shown here is derived from an EMBL/GenBank/DDBJ whole genome shotgun (WGS) entry which is preliminary data.</text>
</comment>
<keyword evidence="9" id="KW-1015">Disulfide bond</keyword>
<evidence type="ECO:0000256" key="8">
    <source>
        <dbReference type="ARBA" id="ARBA00023128"/>
    </source>
</evidence>
<evidence type="ECO:0000256" key="3">
    <source>
        <dbReference type="ARBA" id="ARBA00010705"/>
    </source>
</evidence>
<dbReference type="PANTHER" id="PTHR13344">
    <property type="entry name" value="NADH-UBIQUINONE OXIDOREDUCTASE"/>
    <property type="match status" value="1"/>
</dbReference>
<evidence type="ECO:0008006" key="13">
    <source>
        <dbReference type="Google" id="ProtNLM"/>
    </source>
</evidence>
<evidence type="ECO:0000256" key="7">
    <source>
        <dbReference type="ARBA" id="ARBA00022982"/>
    </source>
</evidence>
<dbReference type="PANTHER" id="PTHR13344:SF0">
    <property type="entry name" value="NADH DEHYDROGENASE [UBIQUINONE] 1 ALPHA SUBCOMPLEX SUBUNIT 8"/>
    <property type="match status" value="1"/>
</dbReference>
<dbReference type="GO" id="GO:0005739">
    <property type="term" value="C:mitochondrion"/>
    <property type="evidence" value="ECO:0007669"/>
    <property type="project" value="UniProtKB-SubCell"/>
</dbReference>
<feature type="compositionally biased region" description="Basic and acidic residues" evidence="10">
    <location>
        <begin position="189"/>
        <end position="215"/>
    </location>
</feature>
<proteinExistence type="inferred from homology"/>
<reference evidence="11 12" key="1">
    <citation type="journal article" date="2023" name="Arcadia Sci">
        <title>De novo assembly of a long-read Amblyomma americanum tick genome.</title>
        <authorList>
            <person name="Chou S."/>
            <person name="Poskanzer K.E."/>
            <person name="Rollins M."/>
            <person name="Thuy-Boun P.S."/>
        </authorList>
    </citation>
    <scope>NUCLEOTIDE SEQUENCE [LARGE SCALE GENOMIC DNA]</scope>
    <source>
        <strain evidence="11">F_SG_1</strain>
        <tissue evidence="11">Salivary glands</tissue>
    </source>
</reference>